<name>A0A7S2MSG7_9STRA</name>
<gene>
    <name evidence="1" type="ORF">DSPE1174_LOCUS33697</name>
</gene>
<organism evidence="1">
    <name type="scientific">Octactis speculum</name>
    <dbReference type="NCBI Taxonomy" id="3111310"/>
    <lineage>
        <taxon>Eukaryota</taxon>
        <taxon>Sar</taxon>
        <taxon>Stramenopiles</taxon>
        <taxon>Ochrophyta</taxon>
        <taxon>Dictyochophyceae</taxon>
        <taxon>Dictyochales</taxon>
        <taxon>Dictyochaceae</taxon>
        <taxon>Octactis</taxon>
    </lineage>
</organism>
<accession>A0A7S2MSG7</accession>
<protein>
    <submittedName>
        <fullName evidence="1">Uncharacterized protein</fullName>
    </submittedName>
</protein>
<evidence type="ECO:0000313" key="1">
    <source>
        <dbReference type="EMBL" id="CAD9500150.1"/>
    </source>
</evidence>
<dbReference type="SUPFAM" id="SSF53474">
    <property type="entry name" value="alpha/beta-Hydrolases"/>
    <property type="match status" value="1"/>
</dbReference>
<sequence>MGRTHELASGMGANVWVGIPAFEASSTTDLTIFESGASRVLASLVAAGMEESTPVIYIGHSDGGAMVEAFVYGGASSSAAVAAVLLGSFIPRTHYANFTDTTLASTTGYSLPLMTVAGDLDGVCRATRAAVETYFNQITLASDGVTAYLDFPVALLEGISHVQFADGTSSFDDVLRDDLTPESTNDDATAAIAATVVDFIIVHAMSSSSSGYATAYGNLMSTKDTTAAWVEPLSQAFKLEGYHYFYTPCESDYPTNPTCGYTQWPDAALPPGPVDAPDPLPPSDCQCGSPFVMDTAQLIMAGFQDSAMPDASATVADSFHDVSDTHPFHLPHIFDSCAGDSANSADCILNSTTVTMPIYEDADSADTGFAPVSAIEFRTKLKSRQAMWEASGLDVNSKDDTDATDFNICGAINQASLDWALASASEKALERYNSYGEKLVITADKEAPIGATGPEWIELRLNFERVTASSGAVATAVNVSSWSFTTENYNKGDVPYIVTAGYHYCKILSPARALEWVYVDSLRMYGAVEDSSDVTAQCETCVAALDPVGLSASSSWCWIDEACYTVGDTSNPCSAYQCASQASLSECECDSCSVLTCSM</sequence>
<dbReference type="InterPro" id="IPR029058">
    <property type="entry name" value="AB_hydrolase_fold"/>
</dbReference>
<reference evidence="1" key="1">
    <citation type="submission" date="2021-01" db="EMBL/GenBank/DDBJ databases">
        <authorList>
            <person name="Corre E."/>
            <person name="Pelletier E."/>
            <person name="Niang G."/>
            <person name="Scheremetjew M."/>
            <person name="Finn R."/>
            <person name="Kale V."/>
            <person name="Holt S."/>
            <person name="Cochrane G."/>
            <person name="Meng A."/>
            <person name="Brown T."/>
            <person name="Cohen L."/>
        </authorList>
    </citation>
    <scope>NUCLEOTIDE SEQUENCE</scope>
    <source>
        <strain evidence="1">CCMP1381</strain>
    </source>
</reference>
<proteinExistence type="predicted"/>
<dbReference type="AlphaFoldDB" id="A0A7S2MSG7"/>
<dbReference type="EMBL" id="HBGS01064525">
    <property type="protein sequence ID" value="CAD9500150.1"/>
    <property type="molecule type" value="Transcribed_RNA"/>
</dbReference>